<evidence type="ECO:0008006" key="3">
    <source>
        <dbReference type="Google" id="ProtNLM"/>
    </source>
</evidence>
<protein>
    <recommendedName>
        <fullName evidence="3">Reverse transcriptase domain-containing protein</fullName>
    </recommendedName>
</protein>
<organism evidence="1 2">
    <name type="scientific">Aphanomyces astaci</name>
    <name type="common">Crayfish plague agent</name>
    <dbReference type="NCBI Taxonomy" id="112090"/>
    <lineage>
        <taxon>Eukaryota</taxon>
        <taxon>Sar</taxon>
        <taxon>Stramenopiles</taxon>
        <taxon>Oomycota</taxon>
        <taxon>Saprolegniomycetes</taxon>
        <taxon>Saprolegniales</taxon>
        <taxon>Verrucalvaceae</taxon>
        <taxon>Aphanomyces</taxon>
    </lineage>
</organism>
<proteinExistence type="predicted"/>
<sequence length="286" mass="32672">MTSIFFADDSTLLSKDLPAAVEQLGIVEEFCAVSGARLNQTKCQTLVLNGHLDPADTDGGGLLNIVPSGQPVKYLGLMFGHRLPSDYQLNLVNERFLSSFQHWGCRARTLQGRRLLANTVMLSLLWHVTAALPVPPAMVQSWQSMLNRYILGRKTVPTDRHHPMLSSPLQFDLRLGLGLPHVASRIRAQRLQLLQRAMTVSTVDRPLWQPLVLRQFERCMGRLHRASNPFDFLLYHPHHKSKWLMLWELHPLWIDVWRQWSATPMDGRIQLPLSSATIMRLPVWLT</sequence>
<comment type="caution">
    <text evidence="1">The sequence shown here is derived from an EMBL/GenBank/DDBJ whole genome shotgun (WGS) entry which is preliminary data.</text>
</comment>
<gene>
    <name evidence="1" type="ORF">DYB28_011215</name>
</gene>
<accession>A0A9X8E6H0</accession>
<evidence type="ECO:0000313" key="2">
    <source>
        <dbReference type="Proteomes" id="UP000275652"/>
    </source>
</evidence>
<name>A0A9X8E6H0_APHAT</name>
<reference evidence="1 2" key="1">
    <citation type="journal article" date="2018" name="J. Invertebr. Pathol.">
        <title>New genotyping method for the causative agent of crayfish plague (Aphanomyces astaci) based on whole genome data.</title>
        <authorList>
            <person name="Minardi D."/>
            <person name="Studholme D.J."/>
            <person name="van der Giezen M."/>
            <person name="Pretto T."/>
            <person name="Oidtmann B."/>
        </authorList>
    </citation>
    <scope>NUCLEOTIDE SEQUENCE [LARGE SCALE GENOMIC DNA]</scope>
    <source>
        <strain evidence="1 2">KB13</strain>
    </source>
</reference>
<dbReference type="AlphaFoldDB" id="A0A9X8E6H0"/>
<dbReference type="Proteomes" id="UP000275652">
    <property type="component" value="Unassembled WGS sequence"/>
</dbReference>
<dbReference type="EMBL" id="QUTI01019092">
    <property type="protein sequence ID" value="RLO09860.1"/>
    <property type="molecule type" value="Genomic_DNA"/>
</dbReference>
<evidence type="ECO:0000313" key="1">
    <source>
        <dbReference type="EMBL" id="RLO09860.1"/>
    </source>
</evidence>